<evidence type="ECO:0000313" key="3">
    <source>
        <dbReference type="Proteomes" id="UP001153269"/>
    </source>
</evidence>
<accession>A0A9N7YHV3</accession>
<name>A0A9N7YHV3_PLEPL</name>
<evidence type="ECO:0000313" key="2">
    <source>
        <dbReference type="EMBL" id="CAB1426228.1"/>
    </source>
</evidence>
<feature type="compositionally biased region" description="Basic and acidic residues" evidence="1">
    <location>
        <begin position="21"/>
        <end position="32"/>
    </location>
</feature>
<feature type="region of interest" description="Disordered" evidence="1">
    <location>
        <begin position="21"/>
        <end position="47"/>
    </location>
</feature>
<keyword evidence="3" id="KW-1185">Reference proteome</keyword>
<dbReference type="EMBL" id="CADEAL010000869">
    <property type="protein sequence ID" value="CAB1426228.1"/>
    <property type="molecule type" value="Genomic_DNA"/>
</dbReference>
<dbReference type="AlphaFoldDB" id="A0A9N7YHV3"/>
<protein>
    <submittedName>
        <fullName evidence="2">Uncharacterized protein</fullName>
    </submittedName>
</protein>
<gene>
    <name evidence="2" type="ORF">PLEPLA_LOCUS14163</name>
</gene>
<dbReference type="Proteomes" id="UP001153269">
    <property type="component" value="Unassembled WGS sequence"/>
</dbReference>
<sequence>MKKSCATLKLSDASEHEMLAGCERRQSGDGRKSITGVKGSDSFSTPSLKNVQDRVQCRCTRKRLTEENSIYHVTEVMKMSLFRRVNECRYTVDLSRSPEVLGDEAPRSQISCLQFPPAPLRPALCVKSGENSRQIEVGKKKIAKGGGVLWRGQVVLLGGGKSLTGRQLVMEGPSAEEP</sequence>
<evidence type="ECO:0000256" key="1">
    <source>
        <dbReference type="SAM" id="MobiDB-lite"/>
    </source>
</evidence>
<reference evidence="2" key="1">
    <citation type="submission" date="2020-03" db="EMBL/GenBank/DDBJ databases">
        <authorList>
            <person name="Weist P."/>
        </authorList>
    </citation>
    <scope>NUCLEOTIDE SEQUENCE</scope>
</reference>
<proteinExistence type="predicted"/>
<comment type="caution">
    <text evidence="2">The sequence shown here is derived from an EMBL/GenBank/DDBJ whole genome shotgun (WGS) entry which is preliminary data.</text>
</comment>
<organism evidence="2 3">
    <name type="scientific">Pleuronectes platessa</name>
    <name type="common">European plaice</name>
    <dbReference type="NCBI Taxonomy" id="8262"/>
    <lineage>
        <taxon>Eukaryota</taxon>
        <taxon>Metazoa</taxon>
        <taxon>Chordata</taxon>
        <taxon>Craniata</taxon>
        <taxon>Vertebrata</taxon>
        <taxon>Euteleostomi</taxon>
        <taxon>Actinopterygii</taxon>
        <taxon>Neopterygii</taxon>
        <taxon>Teleostei</taxon>
        <taxon>Neoteleostei</taxon>
        <taxon>Acanthomorphata</taxon>
        <taxon>Carangaria</taxon>
        <taxon>Pleuronectiformes</taxon>
        <taxon>Pleuronectoidei</taxon>
        <taxon>Pleuronectidae</taxon>
        <taxon>Pleuronectes</taxon>
    </lineage>
</organism>